<gene>
    <name evidence="3" type="ORF">JM93_01537</name>
</gene>
<name>A0A562TB76_9HYPH</name>
<dbReference type="Pfam" id="PF01627">
    <property type="entry name" value="Hpt"/>
    <property type="match status" value="1"/>
</dbReference>
<protein>
    <submittedName>
        <fullName evidence="3">Hpt domain-containing protein</fullName>
    </submittedName>
</protein>
<dbReference type="Gene3D" id="1.20.120.160">
    <property type="entry name" value="HPT domain"/>
    <property type="match status" value="1"/>
</dbReference>
<evidence type="ECO:0000259" key="2">
    <source>
        <dbReference type="Pfam" id="PF01627"/>
    </source>
</evidence>
<reference evidence="3 4" key="1">
    <citation type="submission" date="2019-07" db="EMBL/GenBank/DDBJ databases">
        <title>Genomic Encyclopedia of Archaeal and Bacterial Type Strains, Phase II (KMG-II): from individual species to whole genera.</title>
        <authorList>
            <person name="Goeker M."/>
        </authorList>
    </citation>
    <scope>NUCLEOTIDE SEQUENCE [LARGE SCALE GENOMIC DNA]</scope>
    <source>
        <strain evidence="3 4">ATCC BAA-252</strain>
    </source>
</reference>
<dbReference type="Proteomes" id="UP000320593">
    <property type="component" value="Unassembled WGS sequence"/>
</dbReference>
<evidence type="ECO:0000256" key="1">
    <source>
        <dbReference type="ARBA" id="ARBA00023012"/>
    </source>
</evidence>
<dbReference type="GO" id="GO:0000160">
    <property type="term" value="P:phosphorelay signal transduction system"/>
    <property type="evidence" value="ECO:0007669"/>
    <property type="project" value="UniProtKB-KW"/>
</dbReference>
<keyword evidence="1" id="KW-0902">Two-component regulatory system</keyword>
<dbReference type="SUPFAM" id="SSF47226">
    <property type="entry name" value="Histidine-containing phosphotransfer domain, HPT domain"/>
    <property type="match status" value="1"/>
</dbReference>
<dbReference type="OrthoDB" id="9786548at2"/>
<dbReference type="EMBL" id="VLLF01000002">
    <property type="protein sequence ID" value="TWI90554.1"/>
    <property type="molecule type" value="Genomic_DNA"/>
</dbReference>
<comment type="caution">
    <text evidence="3">The sequence shown here is derived from an EMBL/GenBank/DDBJ whole genome shotgun (WGS) entry which is preliminary data.</text>
</comment>
<accession>A0A562TB76</accession>
<dbReference type="InterPro" id="IPR036641">
    <property type="entry name" value="HPT_dom_sf"/>
</dbReference>
<feature type="domain" description="HPt" evidence="2">
    <location>
        <begin position="59"/>
        <end position="137"/>
    </location>
</feature>
<dbReference type="AlphaFoldDB" id="A0A562TB76"/>
<organism evidence="3 4">
    <name type="scientific">Roseibium hamelinense</name>
    <dbReference type="NCBI Taxonomy" id="150831"/>
    <lineage>
        <taxon>Bacteria</taxon>
        <taxon>Pseudomonadati</taxon>
        <taxon>Pseudomonadota</taxon>
        <taxon>Alphaproteobacteria</taxon>
        <taxon>Hyphomicrobiales</taxon>
        <taxon>Stappiaceae</taxon>
        <taxon>Roseibium</taxon>
    </lineage>
</organism>
<dbReference type="InterPro" id="IPR008207">
    <property type="entry name" value="Sig_transdc_His_kin_Hpt_dom"/>
</dbReference>
<evidence type="ECO:0000313" key="3">
    <source>
        <dbReference type="EMBL" id="TWI90554.1"/>
    </source>
</evidence>
<dbReference type="GO" id="GO:0004672">
    <property type="term" value="F:protein kinase activity"/>
    <property type="evidence" value="ECO:0007669"/>
    <property type="project" value="UniProtKB-ARBA"/>
</dbReference>
<keyword evidence="4" id="KW-1185">Reference proteome</keyword>
<proteinExistence type="predicted"/>
<sequence>MAAKTAEGEEYEVLTPPTDLRQKVRILTKREAAKFDPVAAAEAAIQRLSSNFGTWMDKETEDLLGAMQHLRDGGADAERLDRLYQSAHNIKGQALTLGYPLVGSVAASFCHLIENLPEPSDFPMELGERYVEAIRAMVSEGAKDADNPTGSKLLESLTEVSDAYLEKFK</sequence>
<evidence type="ECO:0000313" key="4">
    <source>
        <dbReference type="Proteomes" id="UP000320593"/>
    </source>
</evidence>